<dbReference type="PIR" id="A21047">
    <property type="entry name" value="A21047"/>
</dbReference>
<dbReference type="VEuPathDB" id="TriTrypDB:Tb427_000630500"/>
<protein>
    <submittedName>
        <fullName evidence="1">ORF 1</fullName>
    </submittedName>
    <submittedName>
        <fullName evidence="2">ORF 2</fullName>
    </submittedName>
</protein>
<dbReference type="VEuPathDB" id="TriTrypDB:Tb427_000473800"/>
<dbReference type="VEuPathDB" id="TriTrypDB:Tb1125.11.3810"/>
<dbReference type="VEuPathDB" id="TriTrypDB:Tbg972.11.4400"/>
<proteinExistence type="predicted"/>
<dbReference type="EMBL" id="K01801">
    <property type="protein sequence ID" value="AAA30234.1"/>
    <property type="molecule type" value="Genomic_DNA"/>
</dbReference>
<organism evidence="2">
    <name type="scientific">Trypanosoma brucei</name>
    <dbReference type="NCBI Taxonomy" id="5691"/>
    <lineage>
        <taxon>Eukaryota</taxon>
        <taxon>Discoba</taxon>
        <taxon>Euglenozoa</taxon>
        <taxon>Kinetoplastea</taxon>
        <taxon>Metakinetoplastina</taxon>
        <taxon>Trypanosomatida</taxon>
        <taxon>Trypanosomatidae</taxon>
        <taxon>Trypanosoma</taxon>
    </lineage>
</organism>
<dbReference type="AlphaFoldDB" id="Q27369"/>
<evidence type="ECO:0000313" key="2">
    <source>
        <dbReference type="EMBL" id="AAA30235.1"/>
    </source>
</evidence>
<dbReference type="EMBL" id="K01801">
    <property type="protein sequence ID" value="AAA30235.1"/>
    <property type="molecule type" value="Genomic_DNA"/>
</dbReference>
<dbReference type="VEuPathDB" id="TriTrypDB:Tb927.11.3810"/>
<accession>Q27369</accession>
<sequence>MPATSTCARVQYPVSSGEAKSQQRSFHGEHCFAPATASYSTGISSVLLGHRFSFVGPWARASVPSAVSSALRCCCPVMWNSKKKDCQLASLGESRVGGFSPHLLYSVHMRKYNKNYRGCVRMNEKGRLCHSRQTDSISGLYGDG</sequence>
<evidence type="ECO:0000313" key="1">
    <source>
        <dbReference type="EMBL" id="AAA30234.1"/>
    </source>
</evidence>
<name>Q27369_9TRYP</name>
<reference evidence="2" key="1">
    <citation type="journal article" date="1984" name="Cell">
        <title>Complete nucleotide sequence of an unusual mobile element from trypanosoma brucei.</title>
        <authorList>
            <person name="Hasan G."/>
            <person name="Turner M.J."/>
            <person name="Cordingley J.S."/>
        </authorList>
    </citation>
    <scope>NUCLEOTIDE SEQUENCE</scope>
</reference>